<dbReference type="PROSITE" id="PS51217">
    <property type="entry name" value="UVRD_HELICASE_CTER"/>
    <property type="match status" value="1"/>
</dbReference>
<evidence type="ECO:0000259" key="16">
    <source>
        <dbReference type="PROSITE" id="PS51217"/>
    </source>
</evidence>
<dbReference type="Pfam" id="PF00580">
    <property type="entry name" value="UvrD-helicase"/>
    <property type="match status" value="1"/>
</dbReference>
<keyword evidence="5 14" id="KW-0347">Helicase</keyword>
<keyword evidence="3" id="KW-0227">DNA damage</keyword>
<dbReference type="EMBL" id="CP003155">
    <property type="protein sequence ID" value="AEV30335.1"/>
    <property type="molecule type" value="Genomic_DNA"/>
</dbReference>
<evidence type="ECO:0000256" key="14">
    <source>
        <dbReference type="PROSITE-ProRule" id="PRU00560"/>
    </source>
</evidence>
<dbReference type="PANTHER" id="PTHR11070">
    <property type="entry name" value="UVRD / RECB / PCRA DNA HELICASE FAMILY MEMBER"/>
    <property type="match status" value="1"/>
</dbReference>
<dbReference type="SUPFAM" id="SSF52980">
    <property type="entry name" value="Restriction endonuclease-like"/>
    <property type="match status" value="1"/>
</dbReference>
<dbReference type="SUPFAM" id="SSF52540">
    <property type="entry name" value="P-loop containing nucleoside triphosphate hydrolases"/>
    <property type="match status" value="1"/>
</dbReference>
<dbReference type="PANTHER" id="PTHR11070:SF48">
    <property type="entry name" value="ATP-DEPENDENT HELICASE_NUCLEASE SUBUNIT A"/>
    <property type="match status" value="1"/>
</dbReference>
<evidence type="ECO:0000256" key="7">
    <source>
        <dbReference type="ARBA" id="ARBA00022840"/>
    </source>
</evidence>
<keyword evidence="1" id="KW-0540">Nuclease</keyword>
<dbReference type="KEGG" id="sgp:SpiGrapes_2574"/>
<dbReference type="InterPro" id="IPR027417">
    <property type="entry name" value="P-loop_NTPase"/>
</dbReference>
<dbReference type="GO" id="GO:0043138">
    <property type="term" value="F:3'-5' DNA helicase activity"/>
    <property type="evidence" value="ECO:0007669"/>
    <property type="project" value="UniProtKB-EC"/>
</dbReference>
<dbReference type="InterPro" id="IPR000212">
    <property type="entry name" value="DNA_helicase_UvrD/REP"/>
</dbReference>
<protein>
    <recommendedName>
        <fullName evidence="12">DNA 3'-5' helicase</fullName>
        <ecNumber evidence="12">5.6.2.4</ecNumber>
    </recommendedName>
</protein>
<dbReference type="HOGENOM" id="CLU_001114_1_3_12"/>
<dbReference type="RefSeq" id="WP_014271175.1">
    <property type="nucleotide sequence ID" value="NC_016633.1"/>
</dbReference>
<dbReference type="Gene3D" id="3.90.320.10">
    <property type="match status" value="1"/>
</dbReference>
<feature type="domain" description="UvrD-like helicase ATP-binding" evidence="15">
    <location>
        <begin position="12"/>
        <end position="441"/>
    </location>
</feature>
<evidence type="ECO:0000259" key="15">
    <source>
        <dbReference type="PROSITE" id="PS51198"/>
    </source>
</evidence>
<dbReference type="Pfam" id="PF13361">
    <property type="entry name" value="UvrD_C"/>
    <property type="match status" value="1"/>
</dbReference>
<dbReference type="STRING" id="158190.SpiGrapes_2574"/>
<dbReference type="AlphaFoldDB" id="G8QUM7"/>
<dbReference type="eggNOG" id="COG1074">
    <property type="taxonomic scope" value="Bacteria"/>
</dbReference>
<evidence type="ECO:0000256" key="9">
    <source>
        <dbReference type="ARBA" id="ARBA00023204"/>
    </source>
</evidence>
<evidence type="ECO:0000256" key="10">
    <source>
        <dbReference type="ARBA" id="ARBA00023235"/>
    </source>
</evidence>
<dbReference type="GO" id="GO:0000725">
    <property type="term" value="P:recombinational repair"/>
    <property type="evidence" value="ECO:0007669"/>
    <property type="project" value="TreeGrafter"/>
</dbReference>
<comment type="catalytic activity">
    <reaction evidence="11">
        <text>Couples ATP hydrolysis with the unwinding of duplex DNA by translocating in the 3'-5' direction.</text>
        <dbReference type="EC" id="5.6.2.4"/>
    </reaction>
</comment>
<keyword evidence="18" id="KW-1185">Reference proteome</keyword>
<dbReference type="GO" id="GO:0033202">
    <property type="term" value="C:DNA helicase complex"/>
    <property type="evidence" value="ECO:0007669"/>
    <property type="project" value="TreeGrafter"/>
</dbReference>
<dbReference type="InterPro" id="IPR011335">
    <property type="entry name" value="Restrct_endonuc-II-like"/>
</dbReference>
<gene>
    <name evidence="17" type="ordered locus">SpiGrapes_2574</name>
</gene>
<dbReference type="CDD" id="cd17932">
    <property type="entry name" value="DEXQc_UvrD"/>
    <property type="match status" value="1"/>
</dbReference>
<dbReference type="InterPro" id="IPR038726">
    <property type="entry name" value="PDDEXK_AddAB-type"/>
</dbReference>
<evidence type="ECO:0000256" key="6">
    <source>
        <dbReference type="ARBA" id="ARBA00022839"/>
    </source>
</evidence>
<evidence type="ECO:0000313" key="18">
    <source>
        <dbReference type="Proteomes" id="UP000005632"/>
    </source>
</evidence>
<evidence type="ECO:0000256" key="11">
    <source>
        <dbReference type="ARBA" id="ARBA00034617"/>
    </source>
</evidence>
<accession>G8QUM7</accession>
<evidence type="ECO:0000256" key="5">
    <source>
        <dbReference type="ARBA" id="ARBA00022806"/>
    </source>
</evidence>
<keyword evidence="7 14" id="KW-0067">ATP-binding</keyword>
<evidence type="ECO:0000256" key="3">
    <source>
        <dbReference type="ARBA" id="ARBA00022763"/>
    </source>
</evidence>
<dbReference type="GO" id="GO:0003677">
    <property type="term" value="F:DNA binding"/>
    <property type="evidence" value="ECO:0007669"/>
    <property type="project" value="UniProtKB-KW"/>
</dbReference>
<dbReference type="GO" id="GO:0005524">
    <property type="term" value="F:ATP binding"/>
    <property type="evidence" value="ECO:0007669"/>
    <property type="project" value="UniProtKB-UniRule"/>
</dbReference>
<dbReference type="Gene3D" id="1.10.486.10">
    <property type="entry name" value="PCRA, domain 4"/>
    <property type="match status" value="1"/>
</dbReference>
<evidence type="ECO:0000256" key="12">
    <source>
        <dbReference type="ARBA" id="ARBA00034808"/>
    </source>
</evidence>
<keyword evidence="6 17" id="KW-0269">Exonuclease</keyword>
<dbReference type="Proteomes" id="UP000005632">
    <property type="component" value="Chromosome"/>
</dbReference>
<sequence length="1134" mass="128186">MITFEEVLAKTKRKLDENQLQAVNCDTNCVVSAGAGSGKTTVLSYRFLRLVLEKKADCDQILTLTFTRKAAKEMHERIHAQLLQFKSDPYVATQLSKFPDAEIATLDSFCSKIVRCDCTRYGIASDFSIDDEANKKNAQLCAQALMEENTFGEGARILAQIYNPEQLIDEVLVPLATQHYYLPKILDPGIVQPILDAVKTKYKEILDSFYQLLLSYEGFTASSKAVQSAREAASILLPAFDASDDYGVMLSLLGSSNYFWTKPGKGSGDDIDLLRETSDSYKAMRKQLCLALSILTHGQSLASVLAFLCEYQKAYQREKRKTGILTFSDVSSLAVDILKVNPSLRSYFKNKFRYIMIDEFQDNNQLQKDLLYLLSEKEELCNGGIPSYQDLQKDKLFFVGDEKQSIYRFRGSDVSVFKQLSSELKQNGGVALSLSTNYRSEPELIALFNSLFPVVMENHGESYEADFAELGSRAKKDAIEASCTLCIKPFDSADQDEGEDELAVGVDSEASAVALLMEKMLHTDEYLIPSETGPRRPEPKDIALLMRSTSSQLSFEKALRRYGIPYTLQTARSLMLEAPSNDLYNLLQLTIYPEDRLAYLGTLRSPFCNISDAGIVSILESYEENPLPFGTNPVLSDDDASRFEHASHFFSQLKDYVKTKTLSELVMHLWYESGYRLSLVTHAETQVYLEHYSFLHRLAQIKEKQGFGLSQFLDFIRENLGQNERLDDLDVIKEQSDGVQIMSIHKSKGLEFPIVFVASAGTKLMNKGSSLFAIQDTVIPYFMKNSFHETEKKICVTRGLKDFFDSGEEKLREKAELKRLLYVAFTRAETHLVVSGCFNRMNRNKNGDDSADNLLLLACNGLGLDIDSLAGKNTFVQVKRIEDVSEKSLYARKSESPASEDEGFEQKSDWYRQPLEEVDLLPSRYGVTTIFGVSEEAGNEALRLPLLDCDALFLKIVEQEKKKNPMQKDPYSPAADFGTLVHALCESRLLGENLPDERQLIPIPLARRLDEREKKQVLADASSLCDNFFACDLYRRFVQDTSFKCEVKFFSVVEYQGREVVAEGAIDLLVETPNEMLVIDFKTDLYKKAEVHARQVLTYLQAVERLYGKPARGCVTFLRQCGNEVWWKTNIDEK</sequence>
<dbReference type="EC" id="5.6.2.4" evidence="12"/>
<evidence type="ECO:0000256" key="13">
    <source>
        <dbReference type="ARBA" id="ARBA00048988"/>
    </source>
</evidence>
<dbReference type="InterPro" id="IPR011604">
    <property type="entry name" value="PDDEXK-like_dom_sf"/>
</dbReference>
<keyword evidence="10" id="KW-0413">Isomerase</keyword>
<evidence type="ECO:0000256" key="1">
    <source>
        <dbReference type="ARBA" id="ARBA00022722"/>
    </source>
</evidence>
<evidence type="ECO:0000256" key="2">
    <source>
        <dbReference type="ARBA" id="ARBA00022741"/>
    </source>
</evidence>
<keyword evidence="4 14" id="KW-0378">Hydrolase</keyword>
<reference evidence="17 18" key="1">
    <citation type="submission" date="2011-11" db="EMBL/GenBank/DDBJ databases">
        <title>Complete sequence of Spirochaeta sp. grapes.</title>
        <authorList>
            <consortium name="US DOE Joint Genome Institute"/>
            <person name="Lucas S."/>
            <person name="Han J."/>
            <person name="Lapidus A."/>
            <person name="Cheng J.-F."/>
            <person name="Goodwin L."/>
            <person name="Pitluck S."/>
            <person name="Peters L."/>
            <person name="Ovchinnikova G."/>
            <person name="Munk A.C."/>
            <person name="Detter J.C."/>
            <person name="Han C."/>
            <person name="Tapia R."/>
            <person name="Land M."/>
            <person name="Hauser L."/>
            <person name="Kyrpides N."/>
            <person name="Ivanova N."/>
            <person name="Pagani I."/>
            <person name="Ritalahtilisa K."/>
            <person name="Loeffler F."/>
            <person name="Woyke T."/>
        </authorList>
    </citation>
    <scope>NUCLEOTIDE SEQUENCE [LARGE SCALE GENOMIC DNA]</scope>
    <source>
        <strain evidence="18">ATCC BAA-1885 / DSM 22778 / Grapes</strain>
    </source>
</reference>
<dbReference type="InterPro" id="IPR014017">
    <property type="entry name" value="DNA_helicase_UvrD-like_C"/>
</dbReference>
<dbReference type="GO" id="GO:0005829">
    <property type="term" value="C:cytosol"/>
    <property type="evidence" value="ECO:0007669"/>
    <property type="project" value="TreeGrafter"/>
</dbReference>
<keyword evidence="2 14" id="KW-0547">Nucleotide-binding</keyword>
<evidence type="ECO:0000256" key="8">
    <source>
        <dbReference type="ARBA" id="ARBA00023125"/>
    </source>
</evidence>
<feature type="domain" description="UvrD-like helicase C-terminal" evidence="16">
    <location>
        <begin position="469"/>
        <end position="749"/>
    </location>
</feature>
<proteinExistence type="predicted"/>
<dbReference type="InterPro" id="IPR014016">
    <property type="entry name" value="UvrD-like_ATP-bd"/>
</dbReference>
<keyword evidence="8" id="KW-0238">DNA-binding</keyword>
<comment type="catalytic activity">
    <reaction evidence="13">
        <text>ATP + H2O = ADP + phosphate + H(+)</text>
        <dbReference type="Rhea" id="RHEA:13065"/>
        <dbReference type="ChEBI" id="CHEBI:15377"/>
        <dbReference type="ChEBI" id="CHEBI:15378"/>
        <dbReference type="ChEBI" id="CHEBI:30616"/>
        <dbReference type="ChEBI" id="CHEBI:43474"/>
        <dbReference type="ChEBI" id="CHEBI:456216"/>
        <dbReference type="EC" id="5.6.2.4"/>
    </reaction>
</comment>
<dbReference type="PROSITE" id="PS51198">
    <property type="entry name" value="UVRD_HELICASE_ATP_BIND"/>
    <property type="match status" value="1"/>
</dbReference>
<evidence type="ECO:0000313" key="17">
    <source>
        <dbReference type="EMBL" id="AEV30335.1"/>
    </source>
</evidence>
<feature type="binding site" evidence="14">
    <location>
        <begin position="33"/>
        <end position="40"/>
    </location>
    <ligand>
        <name>ATP</name>
        <dbReference type="ChEBI" id="CHEBI:30616"/>
    </ligand>
</feature>
<dbReference type="Gene3D" id="3.40.50.300">
    <property type="entry name" value="P-loop containing nucleotide triphosphate hydrolases"/>
    <property type="match status" value="4"/>
</dbReference>
<evidence type="ECO:0000256" key="4">
    <source>
        <dbReference type="ARBA" id="ARBA00022801"/>
    </source>
</evidence>
<dbReference type="GO" id="GO:0004527">
    <property type="term" value="F:exonuclease activity"/>
    <property type="evidence" value="ECO:0007669"/>
    <property type="project" value="UniProtKB-KW"/>
</dbReference>
<keyword evidence="9" id="KW-0234">DNA repair</keyword>
<organism evidence="17 18">
    <name type="scientific">Sphaerochaeta pleomorpha (strain ATCC BAA-1885 / DSM 22778 / Grapes)</name>
    <dbReference type="NCBI Taxonomy" id="158190"/>
    <lineage>
        <taxon>Bacteria</taxon>
        <taxon>Pseudomonadati</taxon>
        <taxon>Spirochaetota</taxon>
        <taxon>Spirochaetia</taxon>
        <taxon>Spirochaetales</taxon>
        <taxon>Sphaerochaetaceae</taxon>
        <taxon>Sphaerochaeta</taxon>
    </lineage>
</organism>
<dbReference type="Pfam" id="PF12705">
    <property type="entry name" value="PDDEXK_1"/>
    <property type="match status" value="1"/>
</dbReference>
<name>G8QUM7_SPHPG</name>